<keyword evidence="4" id="KW-1185">Reference proteome</keyword>
<dbReference type="EMBL" id="RAZT01000007">
    <property type="protein sequence ID" value="RKN31650.1"/>
    <property type="molecule type" value="Genomic_DNA"/>
</dbReference>
<dbReference type="EMBL" id="RAZS01000001">
    <property type="protein sequence ID" value="RKN24029.1"/>
    <property type="molecule type" value="Genomic_DNA"/>
</dbReference>
<proteinExistence type="predicted"/>
<gene>
    <name evidence="3" type="ORF">D7044_15170</name>
    <name evidence="2" type="ORF">D7147_03230</name>
</gene>
<sequence length="84" mass="9137">MRVQRLGVLVVQRAKQLGVVVADGGLLALDASPAMRSPRNTYGDPDRFSPRSGGPPTDRSDRCVHVWFMFRPTLAHHVLLASGA</sequence>
<dbReference type="Proteomes" id="UP000275865">
    <property type="component" value="Unassembled WGS sequence"/>
</dbReference>
<evidence type="ECO:0000313" key="3">
    <source>
        <dbReference type="EMBL" id="RKN31650.1"/>
    </source>
</evidence>
<dbReference type="AlphaFoldDB" id="A0A3A9Y1H6"/>
<evidence type="ECO:0000313" key="5">
    <source>
        <dbReference type="Proteomes" id="UP000275865"/>
    </source>
</evidence>
<comment type="caution">
    <text evidence="3">The sequence shown here is derived from an EMBL/GenBank/DDBJ whole genome shotgun (WGS) entry which is preliminary data.</text>
</comment>
<feature type="region of interest" description="Disordered" evidence="1">
    <location>
        <begin position="34"/>
        <end position="59"/>
    </location>
</feature>
<evidence type="ECO:0000313" key="4">
    <source>
        <dbReference type="Proteomes" id="UP000271548"/>
    </source>
</evidence>
<reference evidence="4 5" key="1">
    <citation type="submission" date="2018-09" db="EMBL/GenBank/DDBJ databases">
        <title>Micromonospora sp. nov. MS1-9, isolated from a root of Musa sp.</title>
        <authorList>
            <person name="Kuncharoen N."/>
            <person name="Kudo T."/>
            <person name="Ohkuma M."/>
            <person name="Yuki M."/>
            <person name="Tanasupawat S."/>
        </authorList>
    </citation>
    <scope>NUCLEOTIDE SEQUENCE [LARGE SCALE GENOMIC DNA]</scope>
    <source>
        <strain evidence="3 5">MS1-9</strain>
        <strain evidence="2 4">NGC1-4</strain>
    </source>
</reference>
<organism evidence="3 5">
    <name type="scientific">Micromonospora musae</name>
    <dbReference type="NCBI Taxonomy" id="1894970"/>
    <lineage>
        <taxon>Bacteria</taxon>
        <taxon>Bacillati</taxon>
        <taxon>Actinomycetota</taxon>
        <taxon>Actinomycetes</taxon>
        <taxon>Micromonosporales</taxon>
        <taxon>Micromonosporaceae</taxon>
        <taxon>Micromonospora</taxon>
    </lineage>
</organism>
<dbReference type="Proteomes" id="UP000271548">
    <property type="component" value="Unassembled WGS sequence"/>
</dbReference>
<evidence type="ECO:0000256" key="1">
    <source>
        <dbReference type="SAM" id="MobiDB-lite"/>
    </source>
</evidence>
<protein>
    <submittedName>
        <fullName evidence="3">Uncharacterized protein</fullName>
    </submittedName>
</protein>
<evidence type="ECO:0000313" key="2">
    <source>
        <dbReference type="EMBL" id="RKN24029.1"/>
    </source>
</evidence>
<name>A0A3A9Y1H6_9ACTN</name>
<accession>A0A3A9Y1H6</accession>